<dbReference type="Proteomes" id="UP000193391">
    <property type="component" value="Unassembled WGS sequence"/>
</dbReference>
<proteinExistence type="predicted"/>
<evidence type="ECO:0000313" key="1">
    <source>
        <dbReference type="EMBL" id="OSQ40489.1"/>
    </source>
</evidence>
<dbReference type="EMBL" id="JFKA01000001">
    <property type="protein sequence ID" value="OSQ40489.1"/>
    <property type="molecule type" value="Genomic_DNA"/>
</dbReference>
<keyword evidence="2" id="KW-1185">Reference proteome</keyword>
<sequence>MLIIFIFQRLPLYALRSPRQIKAQNSYFFFLFRKAKSMGGPWHTQMILHVERDLIADRAEVLLICNIMRMDGVSILRKAKPLSDQTRSLRL</sequence>
<gene>
    <name evidence="1" type="ORF">TMES_01500</name>
</gene>
<reference evidence="1 2" key="1">
    <citation type="submission" date="2014-03" db="EMBL/GenBank/DDBJ databases">
        <title>The draft genome sequence of Thalassospira mesophila JCM 18969.</title>
        <authorList>
            <person name="Lai Q."/>
            <person name="Shao Z."/>
        </authorList>
    </citation>
    <scope>NUCLEOTIDE SEQUENCE [LARGE SCALE GENOMIC DNA]</scope>
    <source>
        <strain evidence="1 2">JCM 18969</strain>
    </source>
</reference>
<organism evidence="1 2">
    <name type="scientific">Thalassospira mesophila</name>
    <dbReference type="NCBI Taxonomy" id="1293891"/>
    <lineage>
        <taxon>Bacteria</taxon>
        <taxon>Pseudomonadati</taxon>
        <taxon>Pseudomonadota</taxon>
        <taxon>Alphaproteobacteria</taxon>
        <taxon>Rhodospirillales</taxon>
        <taxon>Thalassospiraceae</taxon>
        <taxon>Thalassospira</taxon>
    </lineage>
</organism>
<name>A0A1Y2L6M1_9PROT</name>
<dbReference type="AlphaFoldDB" id="A0A1Y2L6M1"/>
<protein>
    <submittedName>
        <fullName evidence="1">Uncharacterized protein</fullName>
    </submittedName>
</protein>
<accession>A0A1Y2L6M1</accession>
<evidence type="ECO:0000313" key="2">
    <source>
        <dbReference type="Proteomes" id="UP000193391"/>
    </source>
</evidence>
<comment type="caution">
    <text evidence="1">The sequence shown here is derived from an EMBL/GenBank/DDBJ whole genome shotgun (WGS) entry which is preliminary data.</text>
</comment>